<dbReference type="InterPro" id="IPR012337">
    <property type="entry name" value="RNaseH-like_sf"/>
</dbReference>
<evidence type="ECO:0000256" key="3">
    <source>
        <dbReference type="ARBA" id="ARBA00022722"/>
    </source>
</evidence>
<evidence type="ECO:0000313" key="11">
    <source>
        <dbReference type="EMBL" id="AAP52706.2"/>
    </source>
</evidence>
<feature type="compositionally biased region" description="Low complexity" evidence="8">
    <location>
        <begin position="168"/>
        <end position="183"/>
    </location>
</feature>
<dbReference type="PANTHER" id="PTHR37984:SF5">
    <property type="entry name" value="PROTEIN NYNRIN-LIKE"/>
    <property type="match status" value="1"/>
</dbReference>
<accession>Q7G475</accession>
<name>Q7G475_ORYSJ</name>
<dbReference type="Pfam" id="PF00078">
    <property type="entry name" value="RVT_1"/>
    <property type="match status" value="1"/>
</dbReference>
<dbReference type="Pfam" id="PF03732">
    <property type="entry name" value="Retrotrans_gag"/>
    <property type="match status" value="1"/>
</dbReference>
<dbReference type="InterPro" id="IPR000477">
    <property type="entry name" value="RT_dom"/>
</dbReference>
<protein>
    <submittedName>
        <fullName evidence="11">Retrotransposon protein, putative, Ty3-gypsy subclass</fullName>
    </submittedName>
</protein>
<proteinExistence type="predicted"/>
<dbReference type="InterPro" id="IPR021109">
    <property type="entry name" value="Peptidase_aspartic_dom_sf"/>
</dbReference>
<keyword evidence="7" id="KW-0175">Coiled coil</keyword>
<dbReference type="PROSITE" id="PS50994">
    <property type="entry name" value="INTEGRASE"/>
    <property type="match status" value="1"/>
</dbReference>
<reference evidence="11" key="3">
    <citation type="submission" date="2006-07" db="EMBL/GenBank/DDBJ databases">
        <authorList>
            <person name="Buell R."/>
        </authorList>
    </citation>
    <scope>NUCLEOTIDE SEQUENCE</scope>
</reference>
<feature type="region of interest" description="Disordered" evidence="8">
    <location>
        <begin position="451"/>
        <end position="480"/>
    </location>
</feature>
<dbReference type="PANTHER" id="PTHR37984">
    <property type="entry name" value="PROTEIN CBG26694"/>
    <property type="match status" value="1"/>
</dbReference>
<dbReference type="InterPro" id="IPR043502">
    <property type="entry name" value="DNA/RNA_pol_sf"/>
</dbReference>
<evidence type="ECO:0000256" key="2">
    <source>
        <dbReference type="ARBA" id="ARBA00022695"/>
    </source>
</evidence>
<dbReference type="GO" id="GO:0006310">
    <property type="term" value="P:DNA recombination"/>
    <property type="evidence" value="ECO:0007669"/>
    <property type="project" value="UniProtKB-KW"/>
</dbReference>
<evidence type="ECO:0000256" key="7">
    <source>
        <dbReference type="SAM" id="Coils"/>
    </source>
</evidence>
<dbReference type="InterPro" id="IPR002156">
    <property type="entry name" value="RNaseH_domain"/>
</dbReference>
<dbReference type="Pfam" id="PF00665">
    <property type="entry name" value="rve"/>
    <property type="match status" value="1"/>
</dbReference>
<dbReference type="SUPFAM" id="SSF56672">
    <property type="entry name" value="DNA/RNA polymerases"/>
    <property type="match status" value="1"/>
</dbReference>
<dbReference type="Pfam" id="PF17919">
    <property type="entry name" value="RT_RNaseH_2"/>
    <property type="match status" value="1"/>
</dbReference>
<dbReference type="Gene3D" id="3.30.70.270">
    <property type="match status" value="2"/>
</dbReference>
<dbReference type="InterPro" id="IPR036397">
    <property type="entry name" value="RNaseH_sf"/>
</dbReference>
<reference evidence="11" key="2">
    <citation type="submission" date="2003-05" db="EMBL/GenBank/DDBJ databases">
        <authorList>
            <person name="Buell C.R."/>
            <person name="Wing R.A."/>
            <person name="McCombie W.R."/>
            <person name="Messing J."/>
            <person name="Yuan Q."/>
            <person name="Ouyang S."/>
        </authorList>
    </citation>
    <scope>NUCLEOTIDE SEQUENCE</scope>
</reference>
<gene>
    <name evidence="11" type="ordered locus">LOC_Os10g13610</name>
</gene>
<dbReference type="CDD" id="cd09279">
    <property type="entry name" value="RNase_HI_like"/>
    <property type="match status" value="1"/>
</dbReference>
<keyword evidence="5" id="KW-0233">DNA recombination</keyword>
<dbReference type="Gene3D" id="1.10.340.70">
    <property type="match status" value="1"/>
</dbReference>
<evidence type="ECO:0000256" key="6">
    <source>
        <dbReference type="ARBA" id="ARBA00023268"/>
    </source>
</evidence>
<feature type="domain" description="Integrase catalytic" evidence="10">
    <location>
        <begin position="1449"/>
        <end position="1624"/>
    </location>
</feature>
<dbReference type="EMBL" id="DP000086">
    <property type="protein sequence ID" value="AAP52706.2"/>
    <property type="molecule type" value="Genomic_DNA"/>
</dbReference>
<keyword evidence="1" id="KW-0808">Transferase</keyword>
<feature type="region of interest" description="Disordered" evidence="8">
    <location>
        <begin position="168"/>
        <end position="192"/>
    </location>
</feature>
<dbReference type="GO" id="GO:0015074">
    <property type="term" value="P:DNA integration"/>
    <property type="evidence" value="ECO:0007669"/>
    <property type="project" value="InterPro"/>
</dbReference>
<sequence length="1735" mass="193076">MEAMRQNMTRLQDMLRQMQEQQQAYEATRRTKVTSAPILQYSAGYVPPQVYPQVMTQPFPPQVAQAPTYFAGQPLTAAAHPAPHMQLQAQSVAAQVQHQPSGQAPQTMAEGASTLQAQVEAFLQQLNQPHYISSTTPLAHLEGNTSQARPGGFAVESRTAVRLRQRCSGANRSAASSNSMLRSKLSTNPSRHDMVTANFRPIHGGSASISNWSQAAECHGPTSRTSCNFAFRHTVPAAGCGKGTYEEPKTQQHLLGIRQRLGESIREYMRRFSQARCQVQDITEASVINAASAGLLEGEVTRKIANKEPQTLEHLLRIIDGFARGEEDSKRRQAIQAEYDKASVAAAQAQAQAQVAEPPPLAVRQPQPAIQGQPPRQGQAPMTWRKFRTDRASKAVMAVEEVQALRKEFDAQQASNHQQPVRKKVRKDLYCAFHGRSLHTMEQCRNIRQRGNVQDPRPQQGATVEAPREAFQEQTPLAEQRQDAQRRVIQVITRADPPSQLSKRQKKMQIRMVHSITSAGEGAPQYLNQLIYFGPEDAEGVMFPHQDPLVISAEIAGFEVRRILVDGGSSADVIFAEAYAKMGLTSQALTPAPASLRGFGGEAVQVLGQALLLIAFGSGENRREEQVLFDVVDIPYNYNTIFGRATLNMFEVISHHNYLELKMPGPTGVIVVKGLQPSAASKGDLAIINRAVHNVEVKLHDRPKHAPKPTPHGKIIKVQIDDAVPTKLVSLGGDMGKEEVESILKVPKKNIDIFAWSPDEVGGVSIVLIMHHLAVKPEAKPRKQKLRKMSADRQEAAKAEVQKLLRAGVIQEIDHPEWLANPVLVQKSNGKWRMCVDFTDLNKACPKDDFPLPRIDQLVDSTAGCELMSFLNAYSGYHQIHMNPLDIPKTSFITPFDTFCHLRMPFGLRNAGATFARLVYKVLCKQLGRNVEAYVDDIVVKIRKAFDHAIDLQETFDNLRAAGIKLNPEKCVFGVRAGKLLGFLVSERGIEANPEKIDAIQQMKPPSSVHEVQKLAGRIVALSRFLSRAAERGLPFFKTLRGAGKFNWTPECQVAFDELKQYLQSPPALLSPPPGSELLLYLAASPVAVSAALVQETKFGQKPVYFVSEALQGAKTRYIEMEKLAYALVMASRKLKHYFQAHKVIVPSQYPLGEILLGKEVSGRLSKWAAELSPFDLHFVARTAIKSQVLADFVAEWTPFDTTNNAAEYEAILLGLRKAKALGFRRLLIRTDSKLVAGHVDKSFEAKEEGMKRYLEAVRSMEKCFTGITVEHLPRGQNEEADTLAKSAAYGGPHSPGIFFEVLHAPSVPTDSSEIMAIDQVKLGEDPYDWRTPFVKHLETGWLPEDEAEAKRLQLRATKYKMVSGQLYRSGVLQPLLRYISFAEGEEMAKEIHQGLCGAHQAARTVASKVFRQEVYWPTVLKVCVEQIKKCESCQHHGRSQTAPQYDLQPIAPIWPFARWGLDIIGPFPVARNGYKFVIVAVEYFSRWIEAEPLGAITSAAVQKFVWKNIVCRFGVPKEFITDNGKQFDSNKFREMCEGLNLEIKFVSVAHPQSNGAAERTNGKILEALKKRLEGPAKGKWPEEMLSVLWALRTNPTRPTKFSPFMLLYGDEAMTPAELGTNSPRVMFSGGEEGREVSLELLEGVRVEALEHMHKYATSTSATYNKKVRPTELMPGHLVLRKKANPIAVGKLESKWEGPYLIKHKSRTGSFRLATLEGDEFDHSWNAASLERFYV</sequence>
<keyword evidence="6" id="KW-0511">Multifunctional enzyme</keyword>
<dbReference type="SUPFAM" id="SSF53098">
    <property type="entry name" value="Ribonuclease H-like"/>
    <property type="match status" value="2"/>
</dbReference>
<dbReference type="InterPro" id="IPR005162">
    <property type="entry name" value="Retrotrans_gag_dom"/>
</dbReference>
<keyword evidence="4" id="KW-0378">Hydrolase</keyword>
<keyword evidence="2" id="KW-0548">Nucleotidyltransferase</keyword>
<dbReference type="Pfam" id="PF13456">
    <property type="entry name" value="RVT_3"/>
    <property type="match status" value="1"/>
</dbReference>
<dbReference type="InterPro" id="IPR001584">
    <property type="entry name" value="Integrase_cat-core"/>
</dbReference>
<dbReference type="Gene3D" id="3.10.10.10">
    <property type="entry name" value="HIV Type 1 Reverse Transcriptase, subunit A, domain 1"/>
    <property type="match status" value="1"/>
</dbReference>
<evidence type="ECO:0000259" key="9">
    <source>
        <dbReference type="PROSITE" id="PS50879"/>
    </source>
</evidence>
<dbReference type="Gene3D" id="2.40.70.10">
    <property type="entry name" value="Acid Proteases"/>
    <property type="match status" value="1"/>
</dbReference>
<evidence type="ECO:0000256" key="4">
    <source>
        <dbReference type="ARBA" id="ARBA00022759"/>
    </source>
</evidence>
<dbReference type="InterPro" id="IPR043128">
    <property type="entry name" value="Rev_trsase/Diguanyl_cyclase"/>
</dbReference>
<dbReference type="GO" id="GO:0004523">
    <property type="term" value="F:RNA-DNA hybrid ribonuclease activity"/>
    <property type="evidence" value="ECO:0007669"/>
    <property type="project" value="InterPro"/>
</dbReference>
<feature type="domain" description="RNase H type-1" evidence="9">
    <location>
        <begin position="1111"/>
        <end position="1290"/>
    </location>
</feature>
<keyword evidence="4" id="KW-0255">Endonuclease</keyword>
<dbReference type="PROSITE" id="PS50879">
    <property type="entry name" value="RNASE_H_1"/>
    <property type="match status" value="1"/>
</dbReference>
<keyword evidence="3" id="KW-0540">Nuclease</keyword>
<dbReference type="GO" id="GO:0003676">
    <property type="term" value="F:nucleic acid binding"/>
    <property type="evidence" value="ECO:0007669"/>
    <property type="project" value="InterPro"/>
</dbReference>
<dbReference type="InterPro" id="IPR041577">
    <property type="entry name" value="RT_RNaseH_2"/>
</dbReference>
<dbReference type="CDD" id="cd01647">
    <property type="entry name" value="RT_LTR"/>
    <property type="match status" value="1"/>
</dbReference>
<feature type="coiled-coil region" evidence="7">
    <location>
        <begin position="1"/>
        <end position="31"/>
    </location>
</feature>
<evidence type="ECO:0000256" key="8">
    <source>
        <dbReference type="SAM" id="MobiDB-lite"/>
    </source>
</evidence>
<dbReference type="Gene3D" id="3.30.420.10">
    <property type="entry name" value="Ribonuclease H-like superfamily/Ribonuclease H"/>
    <property type="match status" value="2"/>
</dbReference>
<dbReference type="CDD" id="cd00303">
    <property type="entry name" value="retropepsin_like"/>
    <property type="match status" value="1"/>
</dbReference>
<evidence type="ECO:0000256" key="1">
    <source>
        <dbReference type="ARBA" id="ARBA00022679"/>
    </source>
</evidence>
<evidence type="ECO:0000259" key="10">
    <source>
        <dbReference type="PROSITE" id="PS50994"/>
    </source>
</evidence>
<organism evidence="11">
    <name type="scientific">Oryza sativa subsp. japonica</name>
    <name type="common">Rice</name>
    <dbReference type="NCBI Taxonomy" id="39947"/>
    <lineage>
        <taxon>Eukaryota</taxon>
        <taxon>Viridiplantae</taxon>
        <taxon>Streptophyta</taxon>
        <taxon>Embryophyta</taxon>
        <taxon>Tracheophyta</taxon>
        <taxon>Spermatophyta</taxon>
        <taxon>Magnoliopsida</taxon>
        <taxon>Liliopsida</taxon>
        <taxon>Poales</taxon>
        <taxon>Poaceae</taxon>
        <taxon>BOP clade</taxon>
        <taxon>Oryzoideae</taxon>
        <taxon>Oryzeae</taxon>
        <taxon>Oryzinae</taxon>
        <taxon>Oryza</taxon>
        <taxon>Oryza sativa</taxon>
    </lineage>
</organism>
<dbReference type="InterPro" id="IPR050951">
    <property type="entry name" value="Retrovirus_Pol_polyprotein"/>
</dbReference>
<dbReference type="GO" id="GO:0016779">
    <property type="term" value="F:nucleotidyltransferase activity"/>
    <property type="evidence" value="ECO:0007669"/>
    <property type="project" value="UniProtKB-KW"/>
</dbReference>
<reference evidence="11" key="1">
    <citation type="journal article" date="2003" name="Science">
        <title>In-depth view of structure, activity, and evolution of rice chromosome 10.</title>
        <authorList>
            <consortium name="Rice Chromosome 10 Sequencing Consortium"/>
        </authorList>
    </citation>
    <scope>NUCLEOTIDE SEQUENCE [LARGE SCALE GENOMIC DNA]</scope>
</reference>
<evidence type="ECO:0000256" key="5">
    <source>
        <dbReference type="ARBA" id="ARBA00023172"/>
    </source>
</evidence>